<sequence length="552" mass="59571">MNLSNYMSSIVSEVQQFGKAYVDSFVSPGEGKDHNESGREATMKSHGMPAGKKTAAAAAAVSSFFTATNKTRGDAHISTFTDKSKKNSNNSSTSSSYSAPRRTVMAVDAQDKGTEVKDHSGAPPVFQHASTRAPHDVASVEDLQSHEGFSGTVGSAVERHSSPLSSSSRLEIKTAPALLRESLRKNTGKKAGKTSRSKFGAVKIQPEHSVTTSTKPTVSPVSSPVDSPLGVPPSDNKDSLCQPEEKDTTVAAPCVDAFSWVTPLDWKRRQKRILQLLHASLERPMEPLASEWVQNVLSHFATNVAVEALVGVAKDPFLLATSPPSSSVDTPFGSAWRHTEAELRRCVRRVIPREVFGPYGFVFDKAIANDTVVLPGNVIYPAGCSRVTPHEVLHEALVRAQRWCDERRTQPSTLLPSESGSVGDCGISAFLALCFSPLLRAGVKEIQEVTHHSPLQEQELQLERTALDMWIKDVMELFCGVISRRDLGAGQPTIGKPANEFILAVGNESDAASLDDLESALHAGTAALWVLRETMVLTLLLLWALHSCAACE</sequence>
<accession>K2NLL7</accession>
<feature type="region of interest" description="Disordered" evidence="1">
    <location>
        <begin position="204"/>
        <end position="242"/>
    </location>
</feature>
<feature type="region of interest" description="Disordered" evidence="1">
    <location>
        <begin position="78"/>
        <end position="103"/>
    </location>
</feature>
<keyword evidence="3" id="KW-1185">Reference proteome</keyword>
<organism evidence="2 3">
    <name type="scientific">Trypanosoma cruzi marinkellei</name>
    <dbReference type="NCBI Taxonomy" id="85056"/>
    <lineage>
        <taxon>Eukaryota</taxon>
        <taxon>Discoba</taxon>
        <taxon>Euglenozoa</taxon>
        <taxon>Kinetoplastea</taxon>
        <taxon>Metakinetoplastina</taxon>
        <taxon>Trypanosomatida</taxon>
        <taxon>Trypanosomatidae</taxon>
        <taxon>Trypanosoma</taxon>
        <taxon>Schizotrypanum</taxon>
    </lineage>
</organism>
<reference evidence="2 3" key="1">
    <citation type="journal article" date="2012" name="BMC Genomics">
        <title>Comparative genomic analysis of human infective Trypanosoma cruzi lineages with the bat-restricted subspecies T. cruzi marinkellei.</title>
        <authorList>
            <person name="Franzen O."/>
            <person name="Talavera-Lopez C."/>
            <person name="Ochaya S."/>
            <person name="Butler C.E."/>
            <person name="Messenger L.A."/>
            <person name="Lewis M.D."/>
            <person name="Llewellyn M.S."/>
            <person name="Marinkelle C.J."/>
            <person name="Tyler K.M."/>
            <person name="Miles M.A."/>
            <person name="Andersson B."/>
        </authorList>
    </citation>
    <scope>NUCLEOTIDE SEQUENCE [LARGE SCALE GENOMIC DNA]</scope>
    <source>
        <strain evidence="2 3">B7</strain>
    </source>
</reference>
<proteinExistence type="predicted"/>
<feature type="region of interest" description="Disordered" evidence="1">
    <location>
        <begin position="28"/>
        <end position="51"/>
    </location>
</feature>
<feature type="compositionally biased region" description="Low complexity" evidence="1">
    <location>
        <begin position="87"/>
        <end position="98"/>
    </location>
</feature>
<dbReference type="OrthoDB" id="247448at2759"/>
<evidence type="ECO:0000256" key="1">
    <source>
        <dbReference type="SAM" id="MobiDB-lite"/>
    </source>
</evidence>
<name>K2NLL7_TRYCR</name>
<feature type="compositionally biased region" description="Low complexity" evidence="1">
    <location>
        <begin position="209"/>
        <end position="234"/>
    </location>
</feature>
<gene>
    <name evidence="2" type="ORF">MOQ_001160</name>
</gene>
<dbReference type="EMBL" id="AHKC01005228">
    <property type="protein sequence ID" value="EKF38629.1"/>
    <property type="molecule type" value="Genomic_DNA"/>
</dbReference>
<comment type="caution">
    <text evidence="2">The sequence shown here is derived from an EMBL/GenBank/DDBJ whole genome shotgun (WGS) entry which is preliminary data.</text>
</comment>
<protein>
    <submittedName>
        <fullName evidence="2">Uncharacterized protein</fullName>
    </submittedName>
</protein>
<evidence type="ECO:0000313" key="3">
    <source>
        <dbReference type="Proteomes" id="UP000007350"/>
    </source>
</evidence>
<dbReference type="AlphaFoldDB" id="K2NLL7"/>
<feature type="compositionally biased region" description="Basic and acidic residues" evidence="1">
    <location>
        <begin position="30"/>
        <end position="43"/>
    </location>
</feature>
<evidence type="ECO:0000313" key="2">
    <source>
        <dbReference type="EMBL" id="EKF38629.1"/>
    </source>
</evidence>
<dbReference type="Proteomes" id="UP000007350">
    <property type="component" value="Unassembled WGS sequence"/>
</dbReference>